<dbReference type="PANTHER" id="PTHR11461:SF211">
    <property type="entry name" value="GH10112P-RELATED"/>
    <property type="match status" value="1"/>
</dbReference>
<dbReference type="Gene3D" id="2.30.39.10">
    <property type="entry name" value="Alpha-1-antitrypsin, domain 1"/>
    <property type="match status" value="1"/>
</dbReference>
<evidence type="ECO:0000256" key="1">
    <source>
        <dbReference type="ARBA" id="ARBA00009500"/>
    </source>
</evidence>
<evidence type="ECO:0000256" key="2">
    <source>
        <dbReference type="RuleBase" id="RU000411"/>
    </source>
</evidence>
<dbReference type="InterPro" id="IPR042178">
    <property type="entry name" value="Serpin_sf_1"/>
</dbReference>
<dbReference type="Pfam" id="PF00079">
    <property type="entry name" value="Serpin"/>
    <property type="match status" value="1"/>
</dbReference>
<dbReference type="InterPro" id="IPR023795">
    <property type="entry name" value="Serpin_CS"/>
</dbReference>
<dbReference type="PANTHER" id="PTHR11461">
    <property type="entry name" value="SERINE PROTEASE INHIBITOR, SERPIN"/>
    <property type="match status" value="1"/>
</dbReference>
<evidence type="ECO:0000313" key="5">
    <source>
        <dbReference type="Proteomes" id="UP001334084"/>
    </source>
</evidence>
<reference evidence="4" key="1">
    <citation type="journal article" date="2024" name="BMC Genomics">
        <title>Functional annotation of a divergent genome using sequence and structure-based similarity.</title>
        <authorList>
            <person name="Svedberg D."/>
            <person name="Winiger R.R."/>
            <person name="Berg A."/>
            <person name="Sharma H."/>
            <person name="Tellgren-Roth C."/>
            <person name="Debrunner-Vossbrinck B.A."/>
            <person name="Vossbrinck C.R."/>
            <person name="Barandun J."/>
        </authorList>
    </citation>
    <scope>NUCLEOTIDE SEQUENCE</scope>
    <source>
        <strain evidence="4">Illinois isolate</strain>
    </source>
</reference>
<dbReference type="AlphaFoldDB" id="A0AAX4JGG6"/>
<dbReference type="GO" id="GO:0004867">
    <property type="term" value="F:serine-type endopeptidase inhibitor activity"/>
    <property type="evidence" value="ECO:0007669"/>
    <property type="project" value="InterPro"/>
</dbReference>
<dbReference type="InterPro" id="IPR023796">
    <property type="entry name" value="Serpin_dom"/>
</dbReference>
<accession>A0AAX4JGG6</accession>
<evidence type="ECO:0000313" key="4">
    <source>
        <dbReference type="EMBL" id="WUR05115.1"/>
    </source>
</evidence>
<dbReference type="InterPro" id="IPR000215">
    <property type="entry name" value="Serpin_fam"/>
</dbReference>
<dbReference type="Gene3D" id="3.30.497.10">
    <property type="entry name" value="Antithrombin, subunit I, domain 2"/>
    <property type="match status" value="1"/>
</dbReference>
<organism evidence="4 5">
    <name type="scientific">Vairimorpha necatrix</name>
    <dbReference type="NCBI Taxonomy" id="6039"/>
    <lineage>
        <taxon>Eukaryota</taxon>
        <taxon>Fungi</taxon>
        <taxon>Fungi incertae sedis</taxon>
        <taxon>Microsporidia</taxon>
        <taxon>Nosematidae</taxon>
        <taxon>Vairimorpha</taxon>
    </lineage>
</organism>
<gene>
    <name evidence="4" type="ORF">VNE69_12100</name>
</gene>
<name>A0AAX4JGG6_9MICR</name>
<protein>
    <submittedName>
        <fullName evidence="4">Serpin-type proteinase inhibitor 9</fullName>
    </submittedName>
</protein>
<dbReference type="KEGG" id="vnx:VNE69_12100"/>
<dbReference type="SUPFAM" id="SSF56574">
    <property type="entry name" value="Serpins"/>
    <property type="match status" value="1"/>
</dbReference>
<comment type="similarity">
    <text evidence="1 2">Belongs to the serpin family.</text>
</comment>
<dbReference type="InterPro" id="IPR042185">
    <property type="entry name" value="Serpin_sf_2"/>
</dbReference>
<proteinExistence type="inferred from homology"/>
<dbReference type="GeneID" id="90542962"/>
<dbReference type="PROSITE" id="PS00284">
    <property type="entry name" value="SERPIN"/>
    <property type="match status" value="1"/>
</dbReference>
<dbReference type="RefSeq" id="XP_065331260.1">
    <property type="nucleotide sequence ID" value="XM_065475188.1"/>
</dbReference>
<dbReference type="GO" id="GO:0005615">
    <property type="term" value="C:extracellular space"/>
    <property type="evidence" value="ECO:0007669"/>
    <property type="project" value="InterPro"/>
</dbReference>
<keyword evidence="5" id="KW-1185">Reference proteome</keyword>
<sequence length="395" mass="46460">MYKLHDMMLDISDQVYDQMLQENTNTFVFSPLSIINLFWIYFNVHEKIVKHESPEFVFKDYIQCIKTYNDEFHDLNIEFCNIFESSQWYKKQTEGLVYQDNFVFCNKKLNLISKIKQDIVDTPDLVLKEFEPTLETEHIPNLIVQTVNNKTKWLLNKIPDVCRKNFEIKFLNTVLYTSVWEIPFLTVLDEQNFYINENTTVKLPMMQKIDRMFEYDTVDFLAIGLPLNVYCMNLIAVLPKNGKNLCDIQKFIMGNNRNGLNDIMAKATENTINLTMPKFKIESVLNLASKMKNEPVKKILKENNIDENFINFENIFSNSKNHFEHIAMVDINDHGANDIELEISSDTSESDQVKEIQLNRPFLFYIVENIVLDDEAKRFSSVPIFMGRYSGENIE</sequence>
<dbReference type="SMART" id="SM00093">
    <property type="entry name" value="SERPIN"/>
    <property type="match status" value="1"/>
</dbReference>
<dbReference type="InterPro" id="IPR036186">
    <property type="entry name" value="Serpin_sf"/>
</dbReference>
<feature type="domain" description="Serpin" evidence="3">
    <location>
        <begin position="13"/>
        <end position="392"/>
    </location>
</feature>
<evidence type="ECO:0000259" key="3">
    <source>
        <dbReference type="SMART" id="SM00093"/>
    </source>
</evidence>
<dbReference type="EMBL" id="CP142737">
    <property type="protein sequence ID" value="WUR05115.1"/>
    <property type="molecule type" value="Genomic_DNA"/>
</dbReference>
<dbReference type="Proteomes" id="UP001334084">
    <property type="component" value="Chromosome 12"/>
</dbReference>